<name>A0A2X2T3S3_CAPOC</name>
<evidence type="ECO:0000313" key="4">
    <source>
        <dbReference type="Proteomes" id="UP000250169"/>
    </source>
</evidence>
<dbReference type="Proteomes" id="UP000250169">
    <property type="component" value="Unassembled WGS sequence"/>
</dbReference>
<reference evidence="2 4" key="1">
    <citation type="submission" date="2018-06" db="EMBL/GenBank/DDBJ databases">
        <authorList>
            <consortium name="Pathogen Informatics"/>
            <person name="Doyle S."/>
        </authorList>
    </citation>
    <scope>NUCLEOTIDE SEQUENCE [LARGE SCALE GENOMIC DNA]</scope>
    <source>
        <strain evidence="2 4">NCTC11545</strain>
    </source>
</reference>
<evidence type="ECO:0000256" key="1">
    <source>
        <dbReference type="SAM" id="Phobius"/>
    </source>
</evidence>
<reference evidence="3" key="2">
    <citation type="submission" date="2022-10" db="EMBL/GenBank/DDBJ databases">
        <title>Complete genome sequence of Capnocytophaga ochracea KCOM 2812 isolated from actinomycosis lesion.</title>
        <authorList>
            <person name="Kook J.-K."/>
            <person name="Park S.-N."/>
            <person name="Lim Y.K."/>
        </authorList>
    </citation>
    <scope>NUCLEOTIDE SEQUENCE</scope>
    <source>
        <strain evidence="3">KCOM 28121</strain>
    </source>
</reference>
<accession>A0A2X2T3S3</accession>
<dbReference type="RefSeq" id="WP_181463726.1">
    <property type="nucleotide sequence ID" value="NZ_CAJPNJ010000028.1"/>
</dbReference>
<sequence length="54" mass="5936">MNTGVKILLSIVLFIVASLVLAVIREAGGAGFIGYLIFFGVFFFSLNVIWKKKN</sequence>
<evidence type="ECO:0000313" key="3">
    <source>
        <dbReference type="EMBL" id="UZD41616.1"/>
    </source>
</evidence>
<gene>
    <name evidence="2" type="ORF">NCTC11545_02389</name>
    <name evidence="3" type="ORF">OL231_03475</name>
</gene>
<dbReference type="EMBL" id="UAVS01000010">
    <property type="protein sequence ID" value="SQA95173.1"/>
    <property type="molecule type" value="Genomic_DNA"/>
</dbReference>
<dbReference type="AlphaFoldDB" id="A0A2X2T3S3"/>
<proteinExistence type="predicted"/>
<evidence type="ECO:0000313" key="2">
    <source>
        <dbReference type="EMBL" id="SQA95173.1"/>
    </source>
</evidence>
<keyword evidence="1" id="KW-0812">Transmembrane</keyword>
<keyword evidence="1" id="KW-0472">Membrane</keyword>
<feature type="transmembrane region" description="Helical" evidence="1">
    <location>
        <begin position="32"/>
        <end position="50"/>
    </location>
</feature>
<keyword evidence="1" id="KW-1133">Transmembrane helix</keyword>
<protein>
    <submittedName>
        <fullName evidence="2">Uncharacterized protein</fullName>
    </submittedName>
</protein>
<dbReference type="Proteomes" id="UP001163262">
    <property type="component" value="Chromosome"/>
</dbReference>
<dbReference type="EMBL" id="CP110230">
    <property type="protein sequence ID" value="UZD41616.1"/>
    <property type="molecule type" value="Genomic_DNA"/>
</dbReference>
<organism evidence="2 4">
    <name type="scientific">Capnocytophaga ochracea</name>
    <dbReference type="NCBI Taxonomy" id="1018"/>
    <lineage>
        <taxon>Bacteria</taxon>
        <taxon>Pseudomonadati</taxon>
        <taxon>Bacteroidota</taxon>
        <taxon>Flavobacteriia</taxon>
        <taxon>Flavobacteriales</taxon>
        <taxon>Flavobacteriaceae</taxon>
        <taxon>Capnocytophaga</taxon>
    </lineage>
</organism>